<accession>A0A8G0LQR1</accession>
<dbReference type="Pfam" id="PF10521">
    <property type="entry name" value="Tti2"/>
    <property type="match status" value="1"/>
</dbReference>
<dbReference type="InterPro" id="IPR016024">
    <property type="entry name" value="ARM-type_fold"/>
</dbReference>
<comment type="similarity">
    <text evidence="1">Belongs to the TTI2 family.</text>
</comment>
<dbReference type="GO" id="GO:0005634">
    <property type="term" value="C:nucleus"/>
    <property type="evidence" value="ECO:0007669"/>
    <property type="project" value="TreeGrafter"/>
</dbReference>
<protein>
    <submittedName>
        <fullName evidence="2">Uncharacterized protein</fullName>
    </submittedName>
</protein>
<dbReference type="EMBL" id="CP075869">
    <property type="protein sequence ID" value="QYT04136.1"/>
    <property type="molecule type" value="Genomic_DNA"/>
</dbReference>
<reference evidence="2 3" key="1">
    <citation type="journal article" date="2021" name="BMC Genomics">
        <title>Telomere-to-telomere genome assembly of asparaginase-producing Trichoderma simmonsii.</title>
        <authorList>
            <person name="Chung D."/>
            <person name="Kwon Y.M."/>
            <person name="Yang Y."/>
        </authorList>
    </citation>
    <scope>NUCLEOTIDE SEQUENCE [LARGE SCALE GENOMIC DNA]</scope>
    <source>
        <strain evidence="2 3">GH-Sj1</strain>
    </source>
</reference>
<evidence type="ECO:0000313" key="3">
    <source>
        <dbReference type="Proteomes" id="UP000826661"/>
    </source>
</evidence>
<sequence>MHESLLGEANRERLSALQSEISQKHELSLQDVSSKLLDAVATEAARDAGLELFDRLNVLLVTQAGIQENQRALSTPNEEILHVRGLVRPVVEKLIKLPMDSIDNTAQAVDYTSRSLAAEVGLALLALTSLLCSSSSEPFTLDDTALVYVVTYTDKGDAWTTAESSRLAARLVEISLVDDKLDEFITQCLLHDTLRPLFSKSSTRLTASGRPLQISQPPSGMQTMTSLDNISQEHEKLHAASGFKWAVMSCSKAAVGRHWPLFLPILLSLAEDHNTAVRIKGLKILGHFLDKCPPNTILSAGVDNVIQDAVFPTLLFLPSTTPENESIEILYPAYRVLLQVAQLDPYAKSLRRRRFLDKLLRDGIFAGHYHASQHARIVEVLMNMTKDIISCLGIFTAKHLQSLLQLFSTTLSDPFALAYPPLVCATTEALNETLVNCWPRISSPGHTDQVLHMISLCWLNLKSSQLQTEDIDRVSTHLIHTSTILQSLWNREGSAPPGQLAAVLQKEPRLVELLPNILK</sequence>
<dbReference type="PANTHER" id="PTHR32226:SF2">
    <property type="entry name" value="TELO2-INTERACTING PROTEIN 2"/>
    <property type="match status" value="1"/>
</dbReference>
<dbReference type="GO" id="GO:0005829">
    <property type="term" value="C:cytosol"/>
    <property type="evidence" value="ECO:0007669"/>
    <property type="project" value="TreeGrafter"/>
</dbReference>
<dbReference type="InterPro" id="IPR018870">
    <property type="entry name" value="Tti2"/>
</dbReference>
<evidence type="ECO:0000256" key="1">
    <source>
        <dbReference type="ARBA" id="ARBA00034736"/>
    </source>
</evidence>
<dbReference type="SUPFAM" id="SSF48371">
    <property type="entry name" value="ARM repeat"/>
    <property type="match status" value="1"/>
</dbReference>
<dbReference type="AlphaFoldDB" id="A0A8G0LQR1"/>
<dbReference type="GO" id="GO:0110078">
    <property type="term" value="C:TTT Hsp90 cochaperone complex"/>
    <property type="evidence" value="ECO:0007669"/>
    <property type="project" value="InterPro"/>
</dbReference>
<dbReference type="Proteomes" id="UP000826661">
    <property type="component" value="Chromosome VI"/>
</dbReference>
<dbReference type="PANTHER" id="PTHR32226">
    <property type="entry name" value="TELO2-INTERACTING PROTEIN 2"/>
    <property type="match status" value="1"/>
</dbReference>
<proteinExistence type="inferred from homology"/>
<name>A0A8G0LQR1_9HYPO</name>
<evidence type="ECO:0000313" key="2">
    <source>
        <dbReference type="EMBL" id="QYT04136.1"/>
    </source>
</evidence>
<keyword evidence="3" id="KW-1185">Reference proteome</keyword>
<organism evidence="2 3">
    <name type="scientific">Trichoderma simmonsii</name>
    <dbReference type="NCBI Taxonomy" id="1491479"/>
    <lineage>
        <taxon>Eukaryota</taxon>
        <taxon>Fungi</taxon>
        <taxon>Dikarya</taxon>
        <taxon>Ascomycota</taxon>
        <taxon>Pezizomycotina</taxon>
        <taxon>Sordariomycetes</taxon>
        <taxon>Hypocreomycetidae</taxon>
        <taxon>Hypocreales</taxon>
        <taxon>Hypocreaceae</taxon>
        <taxon>Trichoderma</taxon>
    </lineage>
</organism>
<gene>
    <name evidence="2" type="ORF">H0G86_011064</name>
</gene>